<proteinExistence type="predicted"/>
<dbReference type="EMBL" id="LAZR01000502">
    <property type="protein sequence ID" value="KKN66404.1"/>
    <property type="molecule type" value="Genomic_DNA"/>
</dbReference>
<dbReference type="AlphaFoldDB" id="A0A0F9SH79"/>
<name>A0A0F9SH79_9ZZZZ</name>
<comment type="caution">
    <text evidence="2">The sequence shown here is derived from an EMBL/GenBank/DDBJ whole genome shotgun (WGS) entry which is preliminary data.</text>
</comment>
<organism evidence="2">
    <name type="scientific">marine sediment metagenome</name>
    <dbReference type="NCBI Taxonomy" id="412755"/>
    <lineage>
        <taxon>unclassified sequences</taxon>
        <taxon>metagenomes</taxon>
        <taxon>ecological metagenomes</taxon>
    </lineage>
</organism>
<evidence type="ECO:0000256" key="1">
    <source>
        <dbReference type="SAM" id="MobiDB-lite"/>
    </source>
</evidence>
<reference evidence="2" key="1">
    <citation type="journal article" date="2015" name="Nature">
        <title>Complex archaea that bridge the gap between prokaryotes and eukaryotes.</title>
        <authorList>
            <person name="Spang A."/>
            <person name="Saw J.H."/>
            <person name="Jorgensen S.L."/>
            <person name="Zaremba-Niedzwiedzka K."/>
            <person name="Martijn J."/>
            <person name="Lind A.E."/>
            <person name="van Eijk R."/>
            <person name="Schleper C."/>
            <person name="Guy L."/>
            <person name="Ettema T.J."/>
        </authorList>
    </citation>
    <scope>NUCLEOTIDE SEQUENCE</scope>
</reference>
<evidence type="ECO:0000313" key="2">
    <source>
        <dbReference type="EMBL" id="KKN66404.1"/>
    </source>
</evidence>
<accession>A0A0F9SH79</accession>
<feature type="region of interest" description="Disordered" evidence="1">
    <location>
        <begin position="137"/>
        <end position="187"/>
    </location>
</feature>
<protein>
    <submittedName>
        <fullName evidence="2">Uncharacterized protein</fullName>
    </submittedName>
</protein>
<sequence length="187" mass="20848">MTISLCKNMFERTWVAKPSTSRRQFLLFAAACRSAAAARERGVSQQVACENFLEDMRRACRNDKHRRLIGVSRAAACRRAREGLGGRQGRSDKGKKSVTERVRDMLLESLKAVHLPGQGRRQCPPGMRMRGGRCVQVRKPKQGPNDLTVDDLATEGGLLSPQQGPEKCPPGKVREPVTGRCVPKRRR</sequence>
<gene>
    <name evidence="2" type="ORF">LCGC14_0472260</name>
</gene>